<sequence length="405" mass="43661">MTTASVTLPGAAAASRPATFRAHLIEFLLVGGATLVLFPLAWLAREAVGLDASELAVGFLTFHAASVINDPHFAVTYLLFYKDVRRRAFGGVFPPMQRARYLVAGLLVPLALLAWSIAALATGSARTMGFMIQLMFLLVGWHYAKQGFGVLTVLSARRGFRFTPLERKVVLAHCFAGWAYAWASPADPGREVAEKGVIYTSIAHPTGLELLTGVAFGLSALALLGVLVRAWRAERRIPPLGPLTGFLITIWLWTVYSSLDRLMMYVIPALHSVQYLYFVWLLTRNESREAEGPPSFGRPTGLRLGILAASAIGLGWVLLRGAPALLDGALVRGASGGETATDLGDTPYLAAIYVSVNIHHYFMDHVIWRRENPGTRYLLQPDAQGIEPAGANAAATGGSGRSSCT</sequence>
<proteinExistence type="predicted"/>
<evidence type="ECO:0000313" key="2">
    <source>
        <dbReference type="EMBL" id="AUX26388.1"/>
    </source>
</evidence>
<feature type="transmembrane region" description="Helical" evidence="1">
    <location>
        <begin position="346"/>
        <end position="363"/>
    </location>
</feature>
<feature type="transmembrane region" description="Helical" evidence="1">
    <location>
        <begin position="304"/>
        <end position="326"/>
    </location>
</feature>
<evidence type="ECO:0000313" key="3">
    <source>
        <dbReference type="Proteomes" id="UP000295781"/>
    </source>
</evidence>
<feature type="transmembrane region" description="Helical" evidence="1">
    <location>
        <begin position="24"/>
        <end position="44"/>
    </location>
</feature>
<accession>A0A4P2QAS4</accession>
<keyword evidence="1" id="KW-0812">Transmembrane</keyword>
<feature type="transmembrane region" description="Helical" evidence="1">
    <location>
        <begin position="262"/>
        <end position="283"/>
    </location>
</feature>
<gene>
    <name evidence="2" type="ORF">SOCEGT47_069490</name>
</gene>
<keyword evidence="1" id="KW-0472">Membrane</keyword>
<feature type="transmembrane region" description="Helical" evidence="1">
    <location>
        <begin position="210"/>
        <end position="228"/>
    </location>
</feature>
<organism evidence="2 3">
    <name type="scientific">Sorangium cellulosum</name>
    <name type="common">Polyangium cellulosum</name>
    <dbReference type="NCBI Taxonomy" id="56"/>
    <lineage>
        <taxon>Bacteria</taxon>
        <taxon>Pseudomonadati</taxon>
        <taxon>Myxococcota</taxon>
        <taxon>Polyangia</taxon>
        <taxon>Polyangiales</taxon>
        <taxon>Polyangiaceae</taxon>
        <taxon>Sorangium</taxon>
    </lineage>
</organism>
<dbReference type="RefSeq" id="WP_129353961.1">
    <property type="nucleotide sequence ID" value="NZ_CP012670.1"/>
</dbReference>
<dbReference type="EMBL" id="CP012670">
    <property type="protein sequence ID" value="AUX26388.1"/>
    <property type="molecule type" value="Genomic_DNA"/>
</dbReference>
<dbReference type="Proteomes" id="UP000295781">
    <property type="component" value="Chromosome"/>
</dbReference>
<feature type="transmembrane region" description="Helical" evidence="1">
    <location>
        <begin position="56"/>
        <end position="80"/>
    </location>
</feature>
<dbReference type="OrthoDB" id="127712at2"/>
<feature type="transmembrane region" description="Helical" evidence="1">
    <location>
        <begin position="165"/>
        <end position="183"/>
    </location>
</feature>
<feature type="transmembrane region" description="Helical" evidence="1">
    <location>
        <begin position="240"/>
        <end position="256"/>
    </location>
</feature>
<protein>
    <submittedName>
        <fullName evidence="2">Uncharacterized protein</fullName>
    </submittedName>
</protein>
<name>A0A4P2QAS4_SORCE</name>
<reference evidence="2 3" key="1">
    <citation type="submission" date="2015-09" db="EMBL/GenBank/DDBJ databases">
        <title>Sorangium comparison.</title>
        <authorList>
            <person name="Zaburannyi N."/>
            <person name="Bunk B."/>
            <person name="Overmann J."/>
            <person name="Mueller R."/>
        </authorList>
    </citation>
    <scope>NUCLEOTIDE SEQUENCE [LARGE SCALE GENOMIC DNA]</scope>
    <source>
        <strain evidence="2 3">So ceGT47</strain>
    </source>
</reference>
<dbReference type="AlphaFoldDB" id="A0A4P2QAS4"/>
<feature type="transmembrane region" description="Helical" evidence="1">
    <location>
        <begin position="101"/>
        <end position="121"/>
    </location>
</feature>
<evidence type="ECO:0000256" key="1">
    <source>
        <dbReference type="SAM" id="Phobius"/>
    </source>
</evidence>
<keyword evidence="1" id="KW-1133">Transmembrane helix</keyword>